<feature type="transmembrane region" description="Helical" evidence="6">
    <location>
        <begin position="161"/>
        <end position="182"/>
    </location>
</feature>
<feature type="transmembrane region" description="Helical" evidence="6">
    <location>
        <begin position="52"/>
        <end position="73"/>
    </location>
</feature>
<keyword evidence="3 6" id="KW-0812">Transmembrane</keyword>
<evidence type="ECO:0000256" key="1">
    <source>
        <dbReference type="ARBA" id="ARBA00004141"/>
    </source>
</evidence>
<evidence type="ECO:0000256" key="5">
    <source>
        <dbReference type="ARBA" id="ARBA00023136"/>
    </source>
</evidence>
<feature type="transmembrane region" description="Helical" evidence="6">
    <location>
        <begin position="13"/>
        <end position="40"/>
    </location>
</feature>
<feature type="transmembrane region" description="Helical" evidence="6">
    <location>
        <begin position="124"/>
        <end position="141"/>
    </location>
</feature>
<keyword evidence="5 6" id="KW-0472">Membrane</keyword>
<organism evidence="7 8">
    <name type="scientific">Deinococcus caeni</name>
    <dbReference type="NCBI Taxonomy" id="569127"/>
    <lineage>
        <taxon>Bacteria</taxon>
        <taxon>Thermotogati</taxon>
        <taxon>Deinococcota</taxon>
        <taxon>Deinococci</taxon>
        <taxon>Deinococcales</taxon>
        <taxon>Deinococcaceae</taxon>
        <taxon>Deinococcus</taxon>
    </lineage>
</organism>
<keyword evidence="4 6" id="KW-1133">Transmembrane helix</keyword>
<dbReference type="PANTHER" id="PTHR30238">
    <property type="entry name" value="MEMBRANE BOUND PREDICTED REDOX MODULATOR"/>
    <property type="match status" value="1"/>
</dbReference>
<evidence type="ECO:0000256" key="2">
    <source>
        <dbReference type="ARBA" id="ARBA00007511"/>
    </source>
</evidence>
<evidence type="ECO:0000256" key="3">
    <source>
        <dbReference type="ARBA" id="ARBA00022692"/>
    </source>
</evidence>
<dbReference type="RefSeq" id="WP_345442936.1">
    <property type="nucleotide sequence ID" value="NZ_BAABQU010000010.1"/>
</dbReference>
<evidence type="ECO:0000256" key="4">
    <source>
        <dbReference type="ARBA" id="ARBA00022989"/>
    </source>
</evidence>
<reference evidence="7 8" key="1">
    <citation type="submission" date="2024-02" db="EMBL/GenBank/DDBJ databases">
        <title>Deinococcus caeni NBRC 101312.</title>
        <authorList>
            <person name="Ichikawa N."/>
            <person name="Katano-Makiyama Y."/>
            <person name="Hidaka K."/>
        </authorList>
    </citation>
    <scope>NUCLEOTIDE SEQUENCE [LARGE SCALE GENOMIC DNA]</scope>
    <source>
        <strain evidence="7 8">NBRC 101312</strain>
    </source>
</reference>
<gene>
    <name evidence="7" type="primary">ygdQ</name>
    <name evidence="7" type="ORF">Dcae01_01092</name>
</gene>
<feature type="transmembrane region" description="Helical" evidence="6">
    <location>
        <begin position="194"/>
        <end position="214"/>
    </location>
</feature>
<dbReference type="InterPro" id="IPR005496">
    <property type="entry name" value="Integral_membrane_TerC"/>
</dbReference>
<proteinExistence type="inferred from homology"/>
<evidence type="ECO:0000313" key="8">
    <source>
        <dbReference type="Proteomes" id="UP001423409"/>
    </source>
</evidence>
<dbReference type="PANTHER" id="PTHR30238:SF4">
    <property type="entry name" value="SLL1022 PROTEIN"/>
    <property type="match status" value="1"/>
</dbReference>
<evidence type="ECO:0000256" key="6">
    <source>
        <dbReference type="SAM" id="Phobius"/>
    </source>
</evidence>
<dbReference type="EMBL" id="BAABQU010000010">
    <property type="protein sequence ID" value="GAA5439589.1"/>
    <property type="molecule type" value="Genomic_DNA"/>
</dbReference>
<feature type="transmembrane region" description="Helical" evidence="6">
    <location>
        <begin position="220"/>
        <end position="238"/>
    </location>
</feature>
<keyword evidence="8" id="KW-1185">Reference proteome</keyword>
<name>A0ABP9UDZ4_9DEIO</name>
<sequence>MESLFSWITQPEAWLAFGTLLLLEVVLGIDNVIFISILAGKLPPEQQQRARTIGLLGAMFMRLGLLFSISWIYSLKNELFQVFGQGFSGRDLILIFGGLFLLYKAVKEMHEQLEGPVHGAGTSAGAVVGANFAAIIGQIMLLDIVFSLDSVITAVGMADDIGVMVSAVVVTVAIMLVAARPIGEFVQAHPTVKMLALSFLLLIGVNLIADGFGFKIPKGYTYFAMGFAIAVELLNLRVRRGSPVQLHGSDRQPD</sequence>
<feature type="transmembrane region" description="Helical" evidence="6">
    <location>
        <begin position="79"/>
        <end position="103"/>
    </location>
</feature>
<accession>A0ABP9UDZ4</accession>
<dbReference type="Pfam" id="PF03741">
    <property type="entry name" value="TerC"/>
    <property type="match status" value="1"/>
</dbReference>
<evidence type="ECO:0000313" key="7">
    <source>
        <dbReference type="EMBL" id="GAA5439589.1"/>
    </source>
</evidence>
<dbReference type="Proteomes" id="UP001423409">
    <property type="component" value="Unassembled WGS sequence"/>
</dbReference>
<comment type="similarity">
    <text evidence="2">Belongs to the TerC family.</text>
</comment>
<comment type="subcellular location">
    <subcellularLocation>
        <location evidence="1">Membrane</location>
        <topology evidence="1">Multi-pass membrane protein</topology>
    </subcellularLocation>
</comment>
<comment type="caution">
    <text evidence="7">The sequence shown here is derived from an EMBL/GenBank/DDBJ whole genome shotgun (WGS) entry which is preliminary data.</text>
</comment>
<protein>
    <submittedName>
        <fullName evidence="7">UPF0053 inner membrane protein YgdQ</fullName>
    </submittedName>
</protein>